<accession>A0A484N2E4</accession>
<sequence length="76" mass="8576">MEFFQTRERRLIPGVIFVAACYAIWKAPEKQLAMEYSLKLNTEEEGEAEKIVLHLNPIAATVQLRPGETNTQTGIA</sequence>
<protein>
    <submittedName>
        <fullName evidence="1">Uncharacterized protein</fullName>
    </submittedName>
</protein>
<evidence type="ECO:0000313" key="1">
    <source>
        <dbReference type="EMBL" id="VFQ94827.1"/>
    </source>
</evidence>
<organism evidence="1 2">
    <name type="scientific">Cuscuta campestris</name>
    <dbReference type="NCBI Taxonomy" id="132261"/>
    <lineage>
        <taxon>Eukaryota</taxon>
        <taxon>Viridiplantae</taxon>
        <taxon>Streptophyta</taxon>
        <taxon>Embryophyta</taxon>
        <taxon>Tracheophyta</taxon>
        <taxon>Spermatophyta</taxon>
        <taxon>Magnoliopsida</taxon>
        <taxon>eudicotyledons</taxon>
        <taxon>Gunneridae</taxon>
        <taxon>Pentapetalae</taxon>
        <taxon>asterids</taxon>
        <taxon>lamiids</taxon>
        <taxon>Solanales</taxon>
        <taxon>Convolvulaceae</taxon>
        <taxon>Cuscuteae</taxon>
        <taxon>Cuscuta</taxon>
        <taxon>Cuscuta subgen. Grammica</taxon>
        <taxon>Cuscuta sect. Cleistogrammica</taxon>
    </lineage>
</organism>
<dbReference type="EMBL" id="OOIL02005488">
    <property type="protein sequence ID" value="VFQ94827.1"/>
    <property type="molecule type" value="Genomic_DNA"/>
</dbReference>
<dbReference type="PROSITE" id="PS51257">
    <property type="entry name" value="PROKAR_LIPOPROTEIN"/>
    <property type="match status" value="1"/>
</dbReference>
<keyword evidence="2" id="KW-1185">Reference proteome</keyword>
<gene>
    <name evidence="1" type="ORF">CCAM_LOCUS36603</name>
</gene>
<name>A0A484N2E4_9ASTE</name>
<proteinExistence type="predicted"/>
<evidence type="ECO:0000313" key="2">
    <source>
        <dbReference type="Proteomes" id="UP000595140"/>
    </source>
</evidence>
<dbReference type="Proteomes" id="UP000595140">
    <property type="component" value="Unassembled WGS sequence"/>
</dbReference>
<reference evidence="1 2" key="1">
    <citation type="submission" date="2018-04" db="EMBL/GenBank/DDBJ databases">
        <authorList>
            <person name="Vogel A."/>
        </authorList>
    </citation>
    <scope>NUCLEOTIDE SEQUENCE [LARGE SCALE GENOMIC DNA]</scope>
</reference>
<dbReference type="AlphaFoldDB" id="A0A484N2E4"/>